<proteinExistence type="predicted"/>
<accession>A0A2M8KUP5</accession>
<evidence type="ECO:0000313" key="5">
    <source>
        <dbReference type="Proteomes" id="UP000231569"/>
    </source>
</evidence>
<protein>
    <submittedName>
        <fullName evidence="4">Inosine-5-monophosphate dehydrogenase</fullName>
    </submittedName>
</protein>
<dbReference type="Gene3D" id="3.10.580.10">
    <property type="entry name" value="CBS-domain"/>
    <property type="match status" value="1"/>
</dbReference>
<comment type="caution">
    <text evidence="4">The sequence shown here is derived from an EMBL/GenBank/DDBJ whole genome shotgun (WGS) entry which is preliminary data.</text>
</comment>
<sequence>MRVKEVMQKKVTTIIPSTSLREIWNLIYKKHIHSLPVVVGKKMVGIISDKDILSKLYPSYEEVISDFVHARRFEDMEDRLGELSGLKAKDIMTTTIYLTYPERPIMRALSKMLLRNIRQMPVVEENQENILIGMISRTDIFRALYKKVVK</sequence>
<evidence type="ECO:0000313" key="4">
    <source>
        <dbReference type="EMBL" id="PJE63658.1"/>
    </source>
</evidence>
<organism evidence="4 5">
    <name type="scientific">Candidatus Roizmanbacteria bacterium CG10_big_fil_rev_8_21_14_0_10_45_7</name>
    <dbReference type="NCBI Taxonomy" id="1974854"/>
    <lineage>
        <taxon>Bacteria</taxon>
        <taxon>Candidatus Roizmaniibacteriota</taxon>
    </lineage>
</organism>
<dbReference type="EMBL" id="PFEE01000047">
    <property type="protein sequence ID" value="PJE63658.1"/>
    <property type="molecule type" value="Genomic_DNA"/>
</dbReference>
<dbReference type="InterPro" id="IPR051257">
    <property type="entry name" value="Diverse_CBS-Domain"/>
</dbReference>
<reference evidence="5" key="1">
    <citation type="submission" date="2017-09" db="EMBL/GenBank/DDBJ databases">
        <title>Depth-based differentiation of microbial function through sediment-hosted aquifers and enrichment of novel symbionts in the deep terrestrial subsurface.</title>
        <authorList>
            <person name="Probst A.J."/>
            <person name="Ladd B."/>
            <person name="Jarett J.K."/>
            <person name="Geller-Mcgrath D.E."/>
            <person name="Sieber C.M.K."/>
            <person name="Emerson J.B."/>
            <person name="Anantharaman K."/>
            <person name="Thomas B.C."/>
            <person name="Malmstrom R."/>
            <person name="Stieglmeier M."/>
            <person name="Klingl A."/>
            <person name="Woyke T."/>
            <person name="Ryan C.M."/>
            <person name="Banfield J.F."/>
        </authorList>
    </citation>
    <scope>NUCLEOTIDE SEQUENCE [LARGE SCALE GENOMIC DNA]</scope>
</reference>
<dbReference type="Proteomes" id="UP000231569">
    <property type="component" value="Unassembled WGS sequence"/>
</dbReference>
<dbReference type="PANTHER" id="PTHR43080:SF2">
    <property type="entry name" value="CBS DOMAIN-CONTAINING PROTEIN"/>
    <property type="match status" value="1"/>
</dbReference>
<evidence type="ECO:0000259" key="3">
    <source>
        <dbReference type="PROSITE" id="PS51371"/>
    </source>
</evidence>
<evidence type="ECO:0000256" key="2">
    <source>
        <dbReference type="PROSITE-ProRule" id="PRU00703"/>
    </source>
</evidence>
<evidence type="ECO:0000256" key="1">
    <source>
        <dbReference type="ARBA" id="ARBA00023122"/>
    </source>
</evidence>
<dbReference type="PROSITE" id="PS51371">
    <property type="entry name" value="CBS"/>
    <property type="match status" value="2"/>
</dbReference>
<dbReference type="PANTHER" id="PTHR43080">
    <property type="entry name" value="CBS DOMAIN-CONTAINING PROTEIN CBSX3, MITOCHONDRIAL"/>
    <property type="match status" value="1"/>
</dbReference>
<dbReference type="Pfam" id="PF00571">
    <property type="entry name" value="CBS"/>
    <property type="match status" value="2"/>
</dbReference>
<dbReference type="SMART" id="SM00116">
    <property type="entry name" value="CBS"/>
    <property type="match status" value="2"/>
</dbReference>
<gene>
    <name evidence="4" type="ORF">COU89_02120</name>
</gene>
<feature type="domain" description="CBS" evidence="3">
    <location>
        <begin position="7"/>
        <end position="62"/>
    </location>
</feature>
<dbReference type="InterPro" id="IPR046342">
    <property type="entry name" value="CBS_dom_sf"/>
</dbReference>
<dbReference type="AlphaFoldDB" id="A0A2M8KUP5"/>
<name>A0A2M8KUP5_9BACT</name>
<dbReference type="SUPFAM" id="SSF54631">
    <property type="entry name" value="CBS-domain pair"/>
    <property type="match status" value="1"/>
</dbReference>
<dbReference type="InterPro" id="IPR000644">
    <property type="entry name" value="CBS_dom"/>
</dbReference>
<keyword evidence="1 2" id="KW-0129">CBS domain</keyword>
<feature type="domain" description="CBS" evidence="3">
    <location>
        <begin position="92"/>
        <end position="150"/>
    </location>
</feature>